<sequence length="71" mass="8008">MSNKKFEALGMHNTLDELIEAHMIAQYKRLAQSNTGRQILHKLGVTYAQQSGDKYDILREATEGIIIPPLP</sequence>
<name>A0ACB7SL19_HYAAI</name>
<dbReference type="EMBL" id="CM023483">
    <property type="protein sequence ID" value="KAH6934752.1"/>
    <property type="molecule type" value="Genomic_DNA"/>
</dbReference>
<organism evidence="1 2">
    <name type="scientific">Hyalomma asiaticum</name>
    <name type="common">Tick</name>
    <dbReference type="NCBI Taxonomy" id="266040"/>
    <lineage>
        <taxon>Eukaryota</taxon>
        <taxon>Metazoa</taxon>
        <taxon>Ecdysozoa</taxon>
        <taxon>Arthropoda</taxon>
        <taxon>Chelicerata</taxon>
        <taxon>Arachnida</taxon>
        <taxon>Acari</taxon>
        <taxon>Parasitiformes</taxon>
        <taxon>Ixodida</taxon>
        <taxon>Ixodoidea</taxon>
        <taxon>Ixodidae</taxon>
        <taxon>Hyalomminae</taxon>
        <taxon>Hyalomma</taxon>
    </lineage>
</organism>
<keyword evidence="2" id="KW-1185">Reference proteome</keyword>
<proteinExistence type="predicted"/>
<evidence type="ECO:0000313" key="1">
    <source>
        <dbReference type="EMBL" id="KAH6934752.1"/>
    </source>
</evidence>
<gene>
    <name evidence="1" type="ORF">HPB50_000683</name>
</gene>
<protein>
    <submittedName>
        <fullName evidence="1">Uncharacterized protein</fullName>
    </submittedName>
</protein>
<reference evidence="1" key="1">
    <citation type="submission" date="2020-05" db="EMBL/GenBank/DDBJ databases">
        <title>Large-scale comparative analyses of tick genomes elucidate their genetic diversity and vector capacities.</title>
        <authorList>
            <person name="Jia N."/>
            <person name="Wang J."/>
            <person name="Shi W."/>
            <person name="Du L."/>
            <person name="Sun Y."/>
            <person name="Zhan W."/>
            <person name="Jiang J."/>
            <person name="Wang Q."/>
            <person name="Zhang B."/>
            <person name="Ji P."/>
            <person name="Sakyi L.B."/>
            <person name="Cui X."/>
            <person name="Yuan T."/>
            <person name="Jiang B."/>
            <person name="Yang W."/>
            <person name="Lam T.T.-Y."/>
            <person name="Chang Q."/>
            <person name="Ding S."/>
            <person name="Wang X."/>
            <person name="Zhu J."/>
            <person name="Ruan X."/>
            <person name="Zhao L."/>
            <person name="Wei J."/>
            <person name="Que T."/>
            <person name="Du C."/>
            <person name="Cheng J."/>
            <person name="Dai P."/>
            <person name="Han X."/>
            <person name="Huang E."/>
            <person name="Gao Y."/>
            <person name="Liu J."/>
            <person name="Shao H."/>
            <person name="Ye R."/>
            <person name="Li L."/>
            <person name="Wei W."/>
            <person name="Wang X."/>
            <person name="Wang C."/>
            <person name="Yang T."/>
            <person name="Huo Q."/>
            <person name="Li W."/>
            <person name="Guo W."/>
            <person name="Chen H."/>
            <person name="Zhou L."/>
            <person name="Ni X."/>
            <person name="Tian J."/>
            <person name="Zhou Y."/>
            <person name="Sheng Y."/>
            <person name="Liu T."/>
            <person name="Pan Y."/>
            <person name="Xia L."/>
            <person name="Li J."/>
            <person name="Zhao F."/>
            <person name="Cao W."/>
        </authorList>
    </citation>
    <scope>NUCLEOTIDE SEQUENCE</scope>
    <source>
        <strain evidence="1">Hyas-2018</strain>
    </source>
</reference>
<dbReference type="Proteomes" id="UP000821845">
    <property type="component" value="Chromosome 3"/>
</dbReference>
<evidence type="ECO:0000313" key="2">
    <source>
        <dbReference type="Proteomes" id="UP000821845"/>
    </source>
</evidence>
<accession>A0ACB7SL19</accession>
<comment type="caution">
    <text evidence="1">The sequence shown here is derived from an EMBL/GenBank/DDBJ whole genome shotgun (WGS) entry which is preliminary data.</text>
</comment>